<sequence>MSQLTPSRRLHAQHHTDRVLSVLERPSDGTGLSASWRRCLLHYNLDPERAEPPTMLSGMELRHARGYAGRLIHVADRELDRLHRLTSGLGYAVLMTDSEGVILARRVQEIDEGGCRHWQLWTGALWSEAVEGTNGVGTCLAEQRPVTVHRDQHFRSRHTKLTCTVAPLFDAGGEVAGALDISSFRPDPEGNILPLAMAAVQETARRIEQAYFHEVFARCLILSLPEDCAADNAVSVPLVALDGERRIMGATRAARRILNLDAQQMERGVSLGDALGQLPAEPYGLAAAEKQVLAGALAAAQGNVSAAAALLGISRATLHRKIKRLKLQREGGFR</sequence>
<reference evidence="3 4" key="1">
    <citation type="journal article" date="2021" name="Microorganisms">
        <title>Acidisoma silvae sp. nov. and Acidisomacellulosilytica sp. nov., Two Acidophilic Bacteria Isolated from Decaying Wood, Hydrolyzing Cellulose and Producing Poly-3-hydroxybutyrate.</title>
        <authorList>
            <person name="Mieszkin S."/>
            <person name="Pouder E."/>
            <person name="Uroz S."/>
            <person name="Simon-Colin C."/>
            <person name="Alain K."/>
        </authorList>
    </citation>
    <scope>NUCLEOTIDE SEQUENCE [LARGE SCALE GENOMIC DNA]</scope>
    <source>
        <strain evidence="3 4">HW T5.17</strain>
    </source>
</reference>
<evidence type="ECO:0000259" key="1">
    <source>
        <dbReference type="Pfam" id="PF01590"/>
    </source>
</evidence>
<gene>
    <name evidence="3" type="ORF">ACELLULO517_17420</name>
</gene>
<dbReference type="SUPFAM" id="SSF55781">
    <property type="entry name" value="GAF domain-like"/>
    <property type="match status" value="1"/>
</dbReference>
<evidence type="ECO:0000259" key="2">
    <source>
        <dbReference type="Pfam" id="PF02954"/>
    </source>
</evidence>
<evidence type="ECO:0000313" key="3">
    <source>
        <dbReference type="EMBL" id="MCB8882028.1"/>
    </source>
</evidence>
<protein>
    <submittedName>
        <fullName evidence="3">Sigma-54-dependent Fis family transcriptional regulator</fullName>
    </submittedName>
</protein>
<feature type="domain" description="DNA binding HTH" evidence="2">
    <location>
        <begin position="285"/>
        <end position="325"/>
    </location>
</feature>
<proteinExistence type="predicted"/>
<comment type="caution">
    <text evidence="3">The sequence shown here is derived from an EMBL/GenBank/DDBJ whole genome shotgun (WGS) entry which is preliminary data.</text>
</comment>
<dbReference type="SUPFAM" id="SSF46689">
    <property type="entry name" value="Homeodomain-like"/>
    <property type="match status" value="1"/>
</dbReference>
<feature type="domain" description="GAF" evidence="1">
    <location>
        <begin position="71"/>
        <end position="210"/>
    </location>
</feature>
<dbReference type="InterPro" id="IPR009057">
    <property type="entry name" value="Homeodomain-like_sf"/>
</dbReference>
<dbReference type="InterPro" id="IPR003018">
    <property type="entry name" value="GAF"/>
</dbReference>
<accession>A0A963Z396</accession>
<dbReference type="PRINTS" id="PR01590">
    <property type="entry name" value="HTHFIS"/>
</dbReference>
<name>A0A963Z396_9PROT</name>
<dbReference type="GO" id="GO:0043565">
    <property type="term" value="F:sequence-specific DNA binding"/>
    <property type="evidence" value="ECO:0007669"/>
    <property type="project" value="InterPro"/>
</dbReference>
<dbReference type="EMBL" id="JAESVA010000005">
    <property type="protein sequence ID" value="MCB8882028.1"/>
    <property type="molecule type" value="Genomic_DNA"/>
</dbReference>
<dbReference type="Pfam" id="PF01590">
    <property type="entry name" value="GAF"/>
    <property type="match status" value="1"/>
</dbReference>
<organism evidence="3 4">
    <name type="scientific">Acidisoma cellulosilyticum</name>
    <dbReference type="NCBI Taxonomy" id="2802395"/>
    <lineage>
        <taxon>Bacteria</taxon>
        <taxon>Pseudomonadati</taxon>
        <taxon>Pseudomonadota</taxon>
        <taxon>Alphaproteobacteria</taxon>
        <taxon>Acetobacterales</taxon>
        <taxon>Acidocellaceae</taxon>
        <taxon>Acidisoma</taxon>
    </lineage>
</organism>
<dbReference type="Proteomes" id="UP000721844">
    <property type="component" value="Unassembled WGS sequence"/>
</dbReference>
<dbReference type="InterPro" id="IPR002197">
    <property type="entry name" value="HTH_Fis"/>
</dbReference>
<keyword evidence="4" id="KW-1185">Reference proteome</keyword>
<dbReference type="Gene3D" id="1.10.10.60">
    <property type="entry name" value="Homeodomain-like"/>
    <property type="match status" value="1"/>
</dbReference>
<evidence type="ECO:0000313" key="4">
    <source>
        <dbReference type="Proteomes" id="UP000721844"/>
    </source>
</evidence>
<dbReference type="Pfam" id="PF02954">
    <property type="entry name" value="HTH_8"/>
    <property type="match status" value="1"/>
</dbReference>
<dbReference type="AlphaFoldDB" id="A0A963Z396"/>
<dbReference type="RefSeq" id="WP_227308680.1">
    <property type="nucleotide sequence ID" value="NZ_JAESVA010000005.1"/>
</dbReference>
<dbReference type="InterPro" id="IPR029016">
    <property type="entry name" value="GAF-like_dom_sf"/>
</dbReference>
<dbReference type="Gene3D" id="3.30.450.40">
    <property type="match status" value="1"/>
</dbReference>